<dbReference type="PANTHER" id="PTHR12993">
    <property type="entry name" value="N-ACETYLGLUCOSAMINYL-PHOSPHATIDYLINOSITOL DE-N-ACETYLASE-RELATED"/>
    <property type="match status" value="1"/>
</dbReference>
<dbReference type="EMBL" id="CP107716">
    <property type="protein sequence ID" value="UYQ72495.1"/>
    <property type="molecule type" value="Genomic_DNA"/>
</dbReference>
<evidence type="ECO:0000313" key="2">
    <source>
        <dbReference type="EMBL" id="UYQ72495.1"/>
    </source>
</evidence>
<name>A0ABY6ITG9_9HYPH</name>
<dbReference type="Pfam" id="PF02585">
    <property type="entry name" value="PIG-L"/>
    <property type="match status" value="1"/>
</dbReference>
<accession>A0ABY6ITG9</accession>
<evidence type="ECO:0000256" key="1">
    <source>
        <dbReference type="SAM" id="Phobius"/>
    </source>
</evidence>
<protein>
    <submittedName>
        <fullName evidence="2">PIG-L family deacetylase</fullName>
    </submittedName>
</protein>
<dbReference type="PANTHER" id="PTHR12993:SF30">
    <property type="entry name" value="N-ACETYL-ALPHA-D-GLUCOSAMINYL L-MALATE DEACETYLASE 1"/>
    <property type="match status" value="1"/>
</dbReference>
<organism evidence="2 3">
    <name type="scientific">Pelagibacterium flavum</name>
    <dbReference type="NCBI Taxonomy" id="2984530"/>
    <lineage>
        <taxon>Bacteria</taxon>
        <taxon>Pseudomonadati</taxon>
        <taxon>Pseudomonadota</taxon>
        <taxon>Alphaproteobacteria</taxon>
        <taxon>Hyphomicrobiales</taxon>
        <taxon>Devosiaceae</taxon>
        <taxon>Pelagibacterium</taxon>
    </lineage>
</organism>
<keyword evidence="1" id="KW-1133">Transmembrane helix</keyword>
<keyword evidence="3" id="KW-1185">Reference proteome</keyword>
<gene>
    <name evidence="2" type="ORF">OF122_01510</name>
</gene>
<evidence type="ECO:0000313" key="3">
    <source>
        <dbReference type="Proteomes" id="UP001163882"/>
    </source>
</evidence>
<dbReference type="SUPFAM" id="SSF102588">
    <property type="entry name" value="LmbE-like"/>
    <property type="match status" value="1"/>
</dbReference>
<keyword evidence="1" id="KW-0812">Transmembrane</keyword>
<dbReference type="InterPro" id="IPR024078">
    <property type="entry name" value="LmbE-like_dom_sf"/>
</dbReference>
<sequence>MRVLALGAHPDDIEIFMFGTLAAFATLGAELVFAIATDGAMGGQGDRVALAEMRAQEARRAAGLLGVEPRFLALVDGGLVPDPQLVETMRRLISDTEPDLILTHDPNDYHADHRALSQAIDLAASFRVPVAFVDTLNGTGFAPSHYVDISAHFALKRKAILCHASQNPQRFVAMVELQNRFRSAQCYQETGYAEAVRFASRAPFADIRDLLPPAPPVRSVFDRGGIGGGQ</sequence>
<keyword evidence="1" id="KW-0472">Membrane</keyword>
<dbReference type="RefSeq" id="WP_264226126.1">
    <property type="nucleotide sequence ID" value="NZ_CP107716.1"/>
</dbReference>
<reference evidence="2" key="1">
    <citation type="submission" date="2022-10" db="EMBL/GenBank/DDBJ databases">
        <title>YIM 151497 complete genome.</title>
        <authorList>
            <person name="Chen X."/>
        </authorList>
    </citation>
    <scope>NUCLEOTIDE SEQUENCE</scope>
    <source>
        <strain evidence="2">YIM 151497</strain>
    </source>
</reference>
<dbReference type="Gene3D" id="3.40.50.10320">
    <property type="entry name" value="LmbE-like"/>
    <property type="match status" value="1"/>
</dbReference>
<proteinExistence type="predicted"/>
<feature type="transmembrane region" description="Helical" evidence="1">
    <location>
        <begin position="15"/>
        <end position="37"/>
    </location>
</feature>
<dbReference type="InterPro" id="IPR003737">
    <property type="entry name" value="GlcNAc_PI_deacetylase-related"/>
</dbReference>
<dbReference type="Proteomes" id="UP001163882">
    <property type="component" value="Chromosome"/>
</dbReference>